<feature type="region of interest" description="Disordered" evidence="1">
    <location>
        <begin position="1"/>
        <end position="35"/>
    </location>
</feature>
<sequence>MVGRGGDWGRGKGPLLPRHDPNKRGFQKGHSSPSWKKDWLLEGKIDGLNHVKLSPVTKTPLTKMPNNFDNGLLEVVEARRRFRMRPSVSRGLRQTP</sequence>
<reference evidence="2 3" key="1">
    <citation type="submission" date="2019-05" db="EMBL/GenBank/DDBJ databases">
        <title>Another draft genome of Portunus trituberculatus and its Hox gene families provides insights of decapod evolution.</title>
        <authorList>
            <person name="Jeong J.-H."/>
            <person name="Song I."/>
            <person name="Kim S."/>
            <person name="Choi T."/>
            <person name="Kim D."/>
            <person name="Ryu S."/>
            <person name="Kim W."/>
        </authorList>
    </citation>
    <scope>NUCLEOTIDE SEQUENCE [LARGE SCALE GENOMIC DNA]</scope>
    <source>
        <tissue evidence="2">Muscle</tissue>
    </source>
</reference>
<protein>
    <submittedName>
        <fullName evidence="2">Uncharacterized protein</fullName>
    </submittedName>
</protein>
<dbReference type="EMBL" id="VSRR010093487">
    <property type="protein sequence ID" value="MPC93072.1"/>
    <property type="molecule type" value="Genomic_DNA"/>
</dbReference>
<organism evidence="2 3">
    <name type="scientific">Portunus trituberculatus</name>
    <name type="common">Swimming crab</name>
    <name type="synonym">Neptunus trituberculatus</name>
    <dbReference type="NCBI Taxonomy" id="210409"/>
    <lineage>
        <taxon>Eukaryota</taxon>
        <taxon>Metazoa</taxon>
        <taxon>Ecdysozoa</taxon>
        <taxon>Arthropoda</taxon>
        <taxon>Crustacea</taxon>
        <taxon>Multicrustacea</taxon>
        <taxon>Malacostraca</taxon>
        <taxon>Eumalacostraca</taxon>
        <taxon>Eucarida</taxon>
        <taxon>Decapoda</taxon>
        <taxon>Pleocyemata</taxon>
        <taxon>Brachyura</taxon>
        <taxon>Eubrachyura</taxon>
        <taxon>Portunoidea</taxon>
        <taxon>Portunidae</taxon>
        <taxon>Portuninae</taxon>
        <taxon>Portunus</taxon>
    </lineage>
</organism>
<accession>A0A5B7JA35</accession>
<dbReference type="AlphaFoldDB" id="A0A5B7JA35"/>
<gene>
    <name evidence="2" type="ORF">E2C01_088188</name>
</gene>
<proteinExistence type="predicted"/>
<evidence type="ECO:0000313" key="2">
    <source>
        <dbReference type="EMBL" id="MPC93072.1"/>
    </source>
</evidence>
<name>A0A5B7JA35_PORTR</name>
<comment type="caution">
    <text evidence="2">The sequence shown here is derived from an EMBL/GenBank/DDBJ whole genome shotgun (WGS) entry which is preliminary data.</text>
</comment>
<evidence type="ECO:0000313" key="3">
    <source>
        <dbReference type="Proteomes" id="UP000324222"/>
    </source>
</evidence>
<dbReference type="Proteomes" id="UP000324222">
    <property type="component" value="Unassembled WGS sequence"/>
</dbReference>
<evidence type="ECO:0000256" key="1">
    <source>
        <dbReference type="SAM" id="MobiDB-lite"/>
    </source>
</evidence>
<feature type="compositionally biased region" description="Gly residues" evidence="1">
    <location>
        <begin position="1"/>
        <end position="12"/>
    </location>
</feature>
<keyword evidence="3" id="KW-1185">Reference proteome</keyword>